<dbReference type="PANTHER" id="PTHR47691:SF3">
    <property type="entry name" value="HTH-TYPE TRANSCRIPTIONAL REGULATOR RV0890C-RELATED"/>
    <property type="match status" value="1"/>
</dbReference>
<sequence length="996" mass="108471">MEHSRQVVHRTIVAVDIESYGDLRRTTPNRLAVRRGLDRALRRAFDEAGVPWFDCRHENTGDGTFVLVPAQIPKGPFVEVLPTALARELRQHNESHPPEERIRLRIALHAGEVAYDDQGATGPAINRAFRLLEAPQLKAALSASPGVVALITSDWFFDEIVRSSTVVDATTFRPVQVIVKETATIGWISRPDDPYPPAPGAGSPAADDLSPRPPVAAGRCTLPRDLPVFTGRAKELAILSAAVTTAADHGTLGTAIHVIDGVPGIGKTACAVHAAHQLAAYFPDGQIFLDLHGHRPEEAPATPADALASLLLLQGVPTLAIPADLDDRARLWREKLAGKKILLLLDDAVDDAQIRPLLPGGAGSLVLITSRHRLESLADAGRVPLQTLPPGEAAAMFDRHTSPAQHDPGAVAELMTSCGNLPLAISLTAGRLHRHPDWTVRRLADDLDQSRNRLKTLRADDRSVAAAFELSYRDLTPDQQRLFRRLGLHPGRHLDAVAAAALDGNDVETTQEQLEVLHRNHLLDEPSPGRYRLHDLTHAYSRSLTGPGTEEGAFERLLDHYLETVRGANHFVASPSPRPELGPQPPVPSRKFDTESEAVAWLTAERATLRACIIAAADDDRVRWAAELAVALHPFLEQHGHWHDAHRIHQAVLAAEQAAGDVAAEGATRTDLGRVQRLLGNYHDAAANLARARALYLELGNRLGEADVLNEAGRVQLDLSNFADATAYLSRARQLYEGLDNTLGLAATFAQLSRVQYRSCDLEASRKNAERSLGLYRLLGNERGEVTALLAVGCAQGMSGDYDYASGTFTEALTLSRKLGDRFAEARALNNLGRMHFDCGNYGSADTCYTRAQIIYSQLDYRAREAVTLTNLGRLHHAAGHYRLAFMYLTRAEDLFGDDQGWQAENLNNLGNLALEWPEAGDPAEFHGRALDLAQAVGVRLQVGRALEGLGRSALKAADEARGAEYLRRALALFEELAVPEVTAVRATLEQLAKRP</sequence>
<dbReference type="SUPFAM" id="SSF55073">
    <property type="entry name" value="Nucleotide cyclase"/>
    <property type="match status" value="1"/>
</dbReference>
<dbReference type="PANTHER" id="PTHR47691">
    <property type="entry name" value="REGULATOR-RELATED"/>
    <property type="match status" value="1"/>
</dbReference>
<proteinExistence type="predicted"/>
<dbReference type="SUPFAM" id="SSF52540">
    <property type="entry name" value="P-loop containing nucleoside triphosphate hydrolases"/>
    <property type="match status" value="1"/>
</dbReference>
<dbReference type="Proteomes" id="UP000006138">
    <property type="component" value="Chromosome"/>
</dbReference>
<dbReference type="InterPro" id="IPR027417">
    <property type="entry name" value="P-loop_NTPase"/>
</dbReference>
<dbReference type="GO" id="GO:0043531">
    <property type="term" value="F:ADP binding"/>
    <property type="evidence" value="ECO:0007669"/>
    <property type="project" value="InterPro"/>
</dbReference>
<dbReference type="KEGG" id="amn:RAM_08645"/>
<reference evidence="2 3" key="1">
    <citation type="journal article" date="2011" name="J. Bacteriol.">
        <title>Whole genome sequence of the rifamycin B-producing strain Amycolatopsis mediterranei S699.</title>
        <authorList>
            <person name="Verma M."/>
            <person name="Kaur J."/>
            <person name="Kumar M."/>
            <person name="Kumari K."/>
            <person name="Saxena A."/>
            <person name="Anand S."/>
            <person name="Nigam A."/>
            <person name="Ravi V."/>
            <person name="Raghuvanshi S."/>
            <person name="Khurana P."/>
            <person name="Tyagi A.K."/>
            <person name="Khurana J.P."/>
            <person name="Lal R."/>
        </authorList>
    </citation>
    <scope>NUCLEOTIDE SEQUENCE [LARGE SCALE GENOMIC DNA]</scope>
    <source>
        <strain evidence="2 3">S699</strain>
    </source>
</reference>
<dbReference type="PRINTS" id="PR00364">
    <property type="entry name" value="DISEASERSIST"/>
</dbReference>
<gene>
    <name evidence="2" type="ordered locus">RAM_08645</name>
</gene>
<protein>
    <submittedName>
        <fullName evidence="2">NTPase containing TPR repeat domain</fullName>
    </submittedName>
</protein>
<dbReference type="Gene3D" id="1.25.40.10">
    <property type="entry name" value="Tetratricopeptide repeat domain"/>
    <property type="match status" value="2"/>
</dbReference>
<evidence type="ECO:0000313" key="2">
    <source>
        <dbReference type="EMBL" id="AEK40219.1"/>
    </source>
</evidence>
<name>A0A9R0NT98_AMYMS</name>
<dbReference type="InterPro" id="IPR019734">
    <property type="entry name" value="TPR_rpt"/>
</dbReference>
<dbReference type="SMART" id="SM00028">
    <property type="entry name" value="TPR"/>
    <property type="match status" value="6"/>
</dbReference>
<dbReference type="Pfam" id="PF13424">
    <property type="entry name" value="TPR_12"/>
    <property type="match status" value="1"/>
</dbReference>
<dbReference type="AlphaFoldDB" id="A0A9R0NT98"/>
<dbReference type="EMBL" id="CP002896">
    <property type="protein sequence ID" value="AEK40219.1"/>
    <property type="molecule type" value="Genomic_DNA"/>
</dbReference>
<dbReference type="Gene3D" id="3.30.70.1230">
    <property type="entry name" value="Nucleotide cyclase"/>
    <property type="match status" value="1"/>
</dbReference>
<keyword evidence="3" id="KW-1185">Reference proteome</keyword>
<dbReference type="Gene3D" id="3.40.50.300">
    <property type="entry name" value="P-loop containing nucleotide triphosphate hydrolases"/>
    <property type="match status" value="1"/>
</dbReference>
<evidence type="ECO:0000313" key="3">
    <source>
        <dbReference type="Proteomes" id="UP000006138"/>
    </source>
</evidence>
<dbReference type="InterPro" id="IPR029787">
    <property type="entry name" value="Nucleotide_cyclase"/>
</dbReference>
<organism evidence="2 3">
    <name type="scientific">Amycolatopsis mediterranei (strain S699)</name>
    <name type="common">Nocardia mediterranei</name>
    <dbReference type="NCBI Taxonomy" id="713604"/>
    <lineage>
        <taxon>Bacteria</taxon>
        <taxon>Bacillati</taxon>
        <taxon>Actinomycetota</taxon>
        <taxon>Actinomycetes</taxon>
        <taxon>Pseudonocardiales</taxon>
        <taxon>Pseudonocardiaceae</taxon>
        <taxon>Amycolatopsis</taxon>
    </lineage>
</organism>
<evidence type="ECO:0000256" key="1">
    <source>
        <dbReference type="SAM" id="MobiDB-lite"/>
    </source>
</evidence>
<dbReference type="SUPFAM" id="SSF48452">
    <property type="entry name" value="TPR-like"/>
    <property type="match status" value="2"/>
</dbReference>
<dbReference type="InterPro" id="IPR011990">
    <property type="entry name" value="TPR-like_helical_dom_sf"/>
</dbReference>
<feature type="region of interest" description="Disordered" evidence="1">
    <location>
        <begin position="189"/>
        <end position="214"/>
    </location>
</feature>
<accession>A0A9R0NT98</accession>